<dbReference type="PROSITE" id="PS51257">
    <property type="entry name" value="PROKAR_LIPOPROTEIN"/>
    <property type="match status" value="1"/>
</dbReference>
<evidence type="ECO:0000256" key="2">
    <source>
        <dbReference type="SAM" id="SignalP"/>
    </source>
</evidence>
<comment type="caution">
    <text evidence="3">The sequence shown here is derived from an EMBL/GenBank/DDBJ whole genome shotgun (WGS) entry which is preliminary data.</text>
</comment>
<gene>
    <name evidence="3" type="ORF">N0F65_001128</name>
</gene>
<keyword evidence="4" id="KW-1185">Reference proteome</keyword>
<evidence type="ECO:0000313" key="3">
    <source>
        <dbReference type="EMBL" id="DAZ93289.1"/>
    </source>
</evidence>
<proteinExistence type="predicted"/>
<name>A0AAV2YJS4_9STRA</name>
<protein>
    <recommendedName>
        <fullName evidence="5">Elicitin-like protein</fullName>
    </recommendedName>
</protein>
<dbReference type="Proteomes" id="UP001146120">
    <property type="component" value="Unassembled WGS sequence"/>
</dbReference>
<dbReference type="EMBL" id="DAKRPA010000328">
    <property type="protein sequence ID" value="DAZ93289.1"/>
    <property type="molecule type" value="Genomic_DNA"/>
</dbReference>
<dbReference type="AlphaFoldDB" id="A0AAV2YJS4"/>
<feature type="chain" id="PRO_5043382683" description="Elicitin-like protein" evidence="2">
    <location>
        <begin position="22"/>
        <end position="215"/>
    </location>
</feature>
<keyword evidence="2" id="KW-0732">Signal</keyword>
<feature type="signal peptide" evidence="2">
    <location>
        <begin position="1"/>
        <end position="21"/>
    </location>
</feature>
<accession>A0AAV2YJS4</accession>
<evidence type="ECO:0000256" key="1">
    <source>
        <dbReference type="SAM" id="MobiDB-lite"/>
    </source>
</evidence>
<evidence type="ECO:0000313" key="4">
    <source>
        <dbReference type="Proteomes" id="UP001146120"/>
    </source>
</evidence>
<organism evidence="3 4">
    <name type="scientific">Lagenidium giganteum</name>
    <dbReference type="NCBI Taxonomy" id="4803"/>
    <lineage>
        <taxon>Eukaryota</taxon>
        <taxon>Sar</taxon>
        <taxon>Stramenopiles</taxon>
        <taxon>Oomycota</taxon>
        <taxon>Peronosporomycetes</taxon>
        <taxon>Pythiales</taxon>
        <taxon>Pythiaceae</taxon>
    </lineage>
</organism>
<sequence length="215" mass="22534">MSKPAAWWFWALLLCACVAFGTPLAADTPASSPSATPSVGATPAPSVQCSIDQLNKVNEVLKIINEGFPDKCDLLSVAPTDLVPETFCGDARCKKWAVDTVNLNSCGNPGMDAWQDVVRRNLALCNQVVGTIRPAFSKRVASATAAPSEVPSNNTSLREAPVDDSTAGSSLGSFLRAQLSGSVDGNKKAKSDASRTNASIFASLMTLLVMALTAW</sequence>
<reference evidence="3" key="2">
    <citation type="journal article" date="2023" name="Microbiol Resour">
        <title>Decontamination and Annotation of the Draft Genome Sequence of the Oomycete Lagenidium giganteum ARSEF 373.</title>
        <authorList>
            <person name="Morgan W.R."/>
            <person name="Tartar A."/>
        </authorList>
    </citation>
    <scope>NUCLEOTIDE SEQUENCE</scope>
    <source>
        <strain evidence="3">ARSEF 373</strain>
    </source>
</reference>
<reference evidence="3" key="1">
    <citation type="submission" date="2022-11" db="EMBL/GenBank/DDBJ databases">
        <authorList>
            <person name="Morgan W.R."/>
            <person name="Tartar A."/>
        </authorList>
    </citation>
    <scope>NUCLEOTIDE SEQUENCE</scope>
    <source>
        <strain evidence="3">ARSEF 373</strain>
    </source>
</reference>
<evidence type="ECO:0008006" key="5">
    <source>
        <dbReference type="Google" id="ProtNLM"/>
    </source>
</evidence>
<feature type="region of interest" description="Disordered" evidence="1">
    <location>
        <begin position="143"/>
        <end position="168"/>
    </location>
</feature>